<organism evidence="2 3">
    <name type="scientific">Novacetimonas hansenii</name>
    <name type="common">Komagataeibacter hansenii</name>
    <dbReference type="NCBI Taxonomy" id="436"/>
    <lineage>
        <taxon>Bacteria</taxon>
        <taxon>Pseudomonadati</taxon>
        <taxon>Pseudomonadota</taxon>
        <taxon>Alphaproteobacteria</taxon>
        <taxon>Acetobacterales</taxon>
        <taxon>Acetobacteraceae</taxon>
        <taxon>Novacetimonas</taxon>
    </lineage>
</organism>
<feature type="region of interest" description="Disordered" evidence="1">
    <location>
        <begin position="51"/>
        <end position="98"/>
    </location>
</feature>
<sequence>MPRIVSKIPHTSSEVNGVKFSPDKGQMVSEEVSDDVAAHFKGIKGYRVVEDKKSTPAVSKAAGKTDGAGTGGEAGTDSETDASKDDPAGGKEPAAPAA</sequence>
<keyword evidence="3" id="KW-1185">Reference proteome</keyword>
<protein>
    <submittedName>
        <fullName evidence="2">Uncharacterized protein</fullName>
    </submittedName>
</protein>
<gene>
    <name evidence="2" type="ORF">GHA01_19690</name>
</gene>
<accession>A0ABQ0SFL1</accession>
<evidence type="ECO:0000313" key="3">
    <source>
        <dbReference type="Proteomes" id="UP000319478"/>
    </source>
</evidence>
<comment type="caution">
    <text evidence="2">The sequence shown here is derived from an EMBL/GenBank/DDBJ whole genome shotgun (WGS) entry which is preliminary data.</text>
</comment>
<name>A0ABQ0SFL1_NOVHA</name>
<proteinExistence type="predicted"/>
<dbReference type="EMBL" id="BJNN01000108">
    <property type="protein sequence ID" value="GEC64120.1"/>
    <property type="molecule type" value="Genomic_DNA"/>
</dbReference>
<reference evidence="2 3" key="1">
    <citation type="submission" date="2019-06" db="EMBL/GenBank/DDBJ databases">
        <title>Whole genome shotgun sequence of Komagataeibacter hansenii NBRC 14820.</title>
        <authorList>
            <person name="Hosoyama A."/>
            <person name="Uohara A."/>
            <person name="Ohji S."/>
            <person name="Ichikawa N."/>
        </authorList>
    </citation>
    <scope>NUCLEOTIDE SEQUENCE [LARGE SCALE GENOMIC DNA]</scope>
    <source>
        <strain evidence="2 3">NBRC 14820</strain>
    </source>
</reference>
<dbReference type="RefSeq" id="WP_048859019.1">
    <property type="nucleotide sequence ID" value="NZ_BJNN01000108.1"/>
</dbReference>
<feature type="region of interest" description="Disordered" evidence="1">
    <location>
        <begin position="1"/>
        <end position="26"/>
    </location>
</feature>
<evidence type="ECO:0000256" key="1">
    <source>
        <dbReference type="SAM" id="MobiDB-lite"/>
    </source>
</evidence>
<dbReference type="Proteomes" id="UP000319478">
    <property type="component" value="Unassembled WGS sequence"/>
</dbReference>
<evidence type="ECO:0000313" key="2">
    <source>
        <dbReference type="EMBL" id="GEC64120.1"/>
    </source>
</evidence>